<dbReference type="InterPro" id="IPR036388">
    <property type="entry name" value="WH-like_DNA-bd_sf"/>
</dbReference>
<dbReference type="Gene3D" id="3.40.190.290">
    <property type="match status" value="1"/>
</dbReference>
<dbReference type="InterPro" id="IPR036390">
    <property type="entry name" value="WH_DNA-bd_sf"/>
</dbReference>
<keyword evidence="7" id="KW-1185">Reference proteome</keyword>
<protein>
    <submittedName>
        <fullName evidence="6">LysR family transcriptional regulator</fullName>
    </submittedName>
</protein>
<dbReference type="SUPFAM" id="SSF53850">
    <property type="entry name" value="Periplasmic binding protein-like II"/>
    <property type="match status" value="1"/>
</dbReference>
<evidence type="ECO:0000256" key="3">
    <source>
        <dbReference type="ARBA" id="ARBA00023125"/>
    </source>
</evidence>
<feature type="domain" description="HTH lysR-type" evidence="5">
    <location>
        <begin position="1"/>
        <end position="59"/>
    </location>
</feature>
<dbReference type="FunFam" id="1.10.10.10:FF:000001">
    <property type="entry name" value="LysR family transcriptional regulator"/>
    <property type="match status" value="1"/>
</dbReference>
<accession>A0AAE9YYU9</accession>
<dbReference type="SUPFAM" id="SSF46785">
    <property type="entry name" value="Winged helix' DNA-binding domain"/>
    <property type="match status" value="1"/>
</dbReference>
<dbReference type="RefSeq" id="WP_044831007.1">
    <property type="nucleotide sequence ID" value="NZ_CP059736.1"/>
</dbReference>
<gene>
    <name evidence="6" type="ORF">SG35_030780</name>
</gene>
<dbReference type="EMBL" id="CP059736">
    <property type="protein sequence ID" value="WDE02147.1"/>
    <property type="molecule type" value="Genomic_DNA"/>
</dbReference>
<organism evidence="6 7">
    <name type="scientific">Thalassomonas actiniarum</name>
    <dbReference type="NCBI Taxonomy" id="485447"/>
    <lineage>
        <taxon>Bacteria</taxon>
        <taxon>Pseudomonadati</taxon>
        <taxon>Pseudomonadota</taxon>
        <taxon>Gammaproteobacteria</taxon>
        <taxon>Alteromonadales</taxon>
        <taxon>Colwelliaceae</taxon>
        <taxon>Thalassomonas</taxon>
    </lineage>
</organism>
<dbReference type="CDD" id="cd08422">
    <property type="entry name" value="PBP2_CrgA_like"/>
    <property type="match status" value="1"/>
</dbReference>
<evidence type="ECO:0000256" key="2">
    <source>
        <dbReference type="ARBA" id="ARBA00023015"/>
    </source>
</evidence>
<dbReference type="Pfam" id="PF00126">
    <property type="entry name" value="HTH_1"/>
    <property type="match status" value="1"/>
</dbReference>
<dbReference type="AlphaFoldDB" id="A0AAE9YYU9"/>
<reference evidence="6 7" key="2">
    <citation type="journal article" date="2022" name="Mar. Drugs">
        <title>Bioassay-Guided Fractionation Leads to the Detection of Cholic Acid Generated by the Rare Thalassomonas sp.</title>
        <authorList>
            <person name="Pheiffer F."/>
            <person name="Schneider Y.K."/>
            <person name="Hansen E.H."/>
            <person name="Andersen J.H."/>
            <person name="Isaksson J."/>
            <person name="Busche T."/>
            <person name="R C."/>
            <person name="Kalinowski J."/>
            <person name="Zyl L.V."/>
            <person name="Trindade M."/>
        </authorList>
    </citation>
    <scope>NUCLEOTIDE SEQUENCE [LARGE SCALE GENOMIC DNA]</scope>
    <source>
        <strain evidence="6 7">A5K-106</strain>
    </source>
</reference>
<name>A0AAE9YYU9_9GAMM</name>
<evidence type="ECO:0000313" key="7">
    <source>
        <dbReference type="Proteomes" id="UP000032568"/>
    </source>
</evidence>
<evidence type="ECO:0000259" key="5">
    <source>
        <dbReference type="PROSITE" id="PS50931"/>
    </source>
</evidence>
<dbReference type="InterPro" id="IPR058163">
    <property type="entry name" value="LysR-type_TF_proteobact-type"/>
</dbReference>
<dbReference type="PROSITE" id="PS50931">
    <property type="entry name" value="HTH_LYSR"/>
    <property type="match status" value="1"/>
</dbReference>
<dbReference type="KEGG" id="tact:SG35_030780"/>
<keyword evidence="2" id="KW-0805">Transcription regulation</keyword>
<proteinExistence type="inferred from homology"/>
<dbReference type="Pfam" id="PF03466">
    <property type="entry name" value="LysR_substrate"/>
    <property type="match status" value="1"/>
</dbReference>
<dbReference type="PANTHER" id="PTHR30537">
    <property type="entry name" value="HTH-TYPE TRANSCRIPTIONAL REGULATOR"/>
    <property type="match status" value="1"/>
</dbReference>
<dbReference type="GO" id="GO:0043565">
    <property type="term" value="F:sequence-specific DNA binding"/>
    <property type="evidence" value="ECO:0007669"/>
    <property type="project" value="TreeGrafter"/>
</dbReference>
<keyword evidence="3" id="KW-0238">DNA-binding</keyword>
<comment type="similarity">
    <text evidence="1">Belongs to the LysR transcriptional regulatory family.</text>
</comment>
<evidence type="ECO:0000256" key="1">
    <source>
        <dbReference type="ARBA" id="ARBA00009437"/>
    </source>
</evidence>
<dbReference type="GO" id="GO:0003700">
    <property type="term" value="F:DNA-binding transcription factor activity"/>
    <property type="evidence" value="ECO:0007669"/>
    <property type="project" value="InterPro"/>
</dbReference>
<dbReference type="Gene3D" id="1.10.10.10">
    <property type="entry name" value="Winged helix-like DNA-binding domain superfamily/Winged helix DNA-binding domain"/>
    <property type="match status" value="1"/>
</dbReference>
<reference evidence="6 7" key="1">
    <citation type="journal article" date="2015" name="Genome Announc.">
        <title>Draft Genome Sequences of Marine Isolates of Thalassomonas viridans and Thalassomonas actiniarum.</title>
        <authorList>
            <person name="Olonade I."/>
            <person name="van Zyl L.J."/>
            <person name="Trindade M."/>
        </authorList>
    </citation>
    <scope>NUCLEOTIDE SEQUENCE [LARGE SCALE GENOMIC DNA]</scope>
    <source>
        <strain evidence="6 7">A5K-106</strain>
    </source>
</reference>
<dbReference type="InterPro" id="IPR005119">
    <property type="entry name" value="LysR_subst-bd"/>
</dbReference>
<dbReference type="InterPro" id="IPR000847">
    <property type="entry name" value="LysR_HTH_N"/>
</dbReference>
<keyword evidence="4" id="KW-0804">Transcription</keyword>
<sequence>MDKLRAIEVFRRVIELGSFRAAAEDLNLSKAAISKNINELEDFLKTALINRTTRKLHITESGQVYYDQIKVILDNLASADLSMIDSSNVLRGSVKISIPMTLGVLKINPIICDFMKLHPEISIEVIMSDSYIDLVEQGVDIAIRGGGLLKNSSLKSRKLLDIERVVCAAPEYLKNAPKLEVPEDLTLHNCLIYTLSSSKQWTFKKGEETQTVDLNPGSYAVNNGLGLKQAIISGLGVTLTPRMFVDDALANGDVVELLQDWQAETHALYAIYPFHKEQSPKIRTLIDFLVEQLPG</sequence>
<evidence type="ECO:0000313" key="6">
    <source>
        <dbReference type="EMBL" id="WDE02147.1"/>
    </source>
</evidence>
<evidence type="ECO:0000256" key="4">
    <source>
        <dbReference type="ARBA" id="ARBA00023163"/>
    </source>
</evidence>
<dbReference type="PANTHER" id="PTHR30537:SF5">
    <property type="entry name" value="HTH-TYPE TRANSCRIPTIONAL ACTIVATOR TTDR-RELATED"/>
    <property type="match status" value="1"/>
</dbReference>
<dbReference type="Proteomes" id="UP000032568">
    <property type="component" value="Chromosome pTact"/>
</dbReference>
<dbReference type="GO" id="GO:0006351">
    <property type="term" value="P:DNA-templated transcription"/>
    <property type="evidence" value="ECO:0007669"/>
    <property type="project" value="TreeGrafter"/>
</dbReference>